<keyword evidence="5" id="KW-0521">NADP</keyword>
<evidence type="ECO:0000313" key="9">
    <source>
        <dbReference type="Proteomes" id="UP000663852"/>
    </source>
</evidence>
<protein>
    <recommendedName>
        <fullName evidence="10">Cyclohexanone monooxygenase</fullName>
    </recommendedName>
</protein>
<evidence type="ECO:0008006" key="10">
    <source>
        <dbReference type="Google" id="ProtNLM"/>
    </source>
</evidence>
<evidence type="ECO:0000256" key="1">
    <source>
        <dbReference type="ARBA" id="ARBA00001974"/>
    </source>
</evidence>
<comment type="caution">
    <text evidence="8">The sequence shown here is derived from an EMBL/GenBank/DDBJ whole genome shotgun (WGS) entry which is preliminary data.</text>
</comment>
<comment type="similarity">
    <text evidence="2">Belongs to the FAD-binding monooxygenase family.</text>
</comment>
<evidence type="ECO:0000313" key="8">
    <source>
        <dbReference type="EMBL" id="CAF1342753.1"/>
    </source>
</evidence>
<dbReference type="SUPFAM" id="SSF51905">
    <property type="entry name" value="FAD/NAD(P)-binding domain"/>
    <property type="match status" value="1"/>
</dbReference>
<keyword evidence="6" id="KW-0560">Oxidoreductase</keyword>
<name>A0A815GSK5_ADIRI</name>
<evidence type="ECO:0000256" key="2">
    <source>
        <dbReference type="ARBA" id="ARBA00010139"/>
    </source>
</evidence>
<dbReference type="InterPro" id="IPR036188">
    <property type="entry name" value="FAD/NAD-bd_sf"/>
</dbReference>
<gene>
    <name evidence="8" type="ORF">EDS130_LOCUS32833</name>
</gene>
<keyword evidence="7" id="KW-0503">Monooxygenase</keyword>
<dbReference type="Proteomes" id="UP000663852">
    <property type="component" value="Unassembled WGS sequence"/>
</dbReference>
<comment type="cofactor">
    <cofactor evidence="1">
        <name>FAD</name>
        <dbReference type="ChEBI" id="CHEBI:57692"/>
    </cofactor>
</comment>
<dbReference type="OrthoDB" id="66881at2759"/>
<reference evidence="8" key="1">
    <citation type="submission" date="2021-02" db="EMBL/GenBank/DDBJ databases">
        <authorList>
            <person name="Nowell W R."/>
        </authorList>
    </citation>
    <scope>NUCLEOTIDE SEQUENCE</scope>
</reference>
<sequence length="124" mass="13853">MTTDFPNLFMITGPGSPSVFTNMVVSIEQHVDWIADCLDYLRKNQFDTIEPSRESEDGWVNQVNAIANASLVNMANSWYLGANVPGKPRVFIPYAAGIVPYRQKCDQVAANGYEGFQLKKMTTK</sequence>
<keyword evidence="3" id="KW-0285">Flavoprotein</keyword>
<accession>A0A815GSK5</accession>
<evidence type="ECO:0000256" key="3">
    <source>
        <dbReference type="ARBA" id="ARBA00022630"/>
    </source>
</evidence>
<dbReference type="InterPro" id="IPR050775">
    <property type="entry name" value="FAD-binding_Monooxygenases"/>
</dbReference>
<dbReference type="PANTHER" id="PTHR43098:SF3">
    <property type="entry name" value="L-ORNITHINE N(5)-MONOOXYGENASE-RELATED"/>
    <property type="match status" value="1"/>
</dbReference>
<evidence type="ECO:0000256" key="4">
    <source>
        <dbReference type="ARBA" id="ARBA00022827"/>
    </source>
</evidence>
<dbReference type="PANTHER" id="PTHR43098">
    <property type="entry name" value="L-ORNITHINE N(5)-MONOOXYGENASE-RELATED"/>
    <property type="match status" value="1"/>
</dbReference>
<proteinExistence type="inferred from homology"/>
<organism evidence="8 9">
    <name type="scientific">Adineta ricciae</name>
    <name type="common">Rotifer</name>
    <dbReference type="NCBI Taxonomy" id="249248"/>
    <lineage>
        <taxon>Eukaryota</taxon>
        <taxon>Metazoa</taxon>
        <taxon>Spiralia</taxon>
        <taxon>Gnathifera</taxon>
        <taxon>Rotifera</taxon>
        <taxon>Eurotatoria</taxon>
        <taxon>Bdelloidea</taxon>
        <taxon>Adinetida</taxon>
        <taxon>Adinetidae</taxon>
        <taxon>Adineta</taxon>
    </lineage>
</organism>
<dbReference type="GO" id="GO:0004497">
    <property type="term" value="F:monooxygenase activity"/>
    <property type="evidence" value="ECO:0007669"/>
    <property type="project" value="UniProtKB-KW"/>
</dbReference>
<evidence type="ECO:0000256" key="5">
    <source>
        <dbReference type="ARBA" id="ARBA00022857"/>
    </source>
</evidence>
<evidence type="ECO:0000256" key="6">
    <source>
        <dbReference type="ARBA" id="ARBA00023002"/>
    </source>
</evidence>
<dbReference type="Gene3D" id="3.50.50.60">
    <property type="entry name" value="FAD/NAD(P)-binding domain"/>
    <property type="match status" value="1"/>
</dbReference>
<dbReference type="AlphaFoldDB" id="A0A815GSK5"/>
<keyword evidence="4" id="KW-0274">FAD</keyword>
<dbReference type="EMBL" id="CAJNOJ010000255">
    <property type="protein sequence ID" value="CAF1342753.1"/>
    <property type="molecule type" value="Genomic_DNA"/>
</dbReference>
<evidence type="ECO:0000256" key="7">
    <source>
        <dbReference type="ARBA" id="ARBA00023033"/>
    </source>
</evidence>